<dbReference type="OMA" id="KINTHMG"/>
<dbReference type="EMBL" id="GL376607">
    <property type="status" value="NOT_ANNOTATED_CDS"/>
    <property type="molecule type" value="Genomic_DNA"/>
</dbReference>
<protein>
    <recommendedName>
        <fullName evidence="8">RRM domain-containing protein</fullName>
    </recommendedName>
</protein>
<feature type="compositionally biased region" description="Basic and acidic residues" evidence="7">
    <location>
        <begin position="114"/>
        <end position="140"/>
    </location>
</feature>
<evidence type="ECO:0000256" key="6">
    <source>
        <dbReference type="PROSITE-ProRule" id="PRU00176"/>
    </source>
</evidence>
<dbReference type="HOGENOM" id="CLU_1312374_0_0_1"/>
<feature type="domain" description="RRM" evidence="8">
    <location>
        <begin position="38"/>
        <end position="116"/>
    </location>
</feature>
<dbReference type="SUPFAM" id="SSF54928">
    <property type="entry name" value="RNA-binding domain, RBD"/>
    <property type="match status" value="1"/>
</dbReference>
<evidence type="ECO:0000313" key="9">
    <source>
        <dbReference type="EnsemblProtists" id="PYU1_T012935"/>
    </source>
</evidence>
<evidence type="ECO:0000256" key="1">
    <source>
        <dbReference type="ARBA" id="ARBA00004123"/>
    </source>
</evidence>
<name>K3X6T6_GLOUD</name>
<evidence type="ECO:0000256" key="3">
    <source>
        <dbReference type="ARBA" id="ARBA00022884"/>
    </source>
</evidence>
<dbReference type="CDD" id="cd12365">
    <property type="entry name" value="RRM_RNPS1"/>
    <property type="match status" value="1"/>
</dbReference>
<reference evidence="9" key="3">
    <citation type="submission" date="2015-02" db="UniProtKB">
        <authorList>
            <consortium name="EnsemblProtists"/>
        </authorList>
    </citation>
    <scope>IDENTIFICATION</scope>
    <source>
        <strain evidence="9">DAOM BR144</strain>
    </source>
</reference>
<evidence type="ECO:0000313" key="10">
    <source>
        <dbReference type="Proteomes" id="UP000019132"/>
    </source>
</evidence>
<dbReference type="GO" id="GO:0003723">
    <property type="term" value="F:RNA binding"/>
    <property type="evidence" value="ECO:0007669"/>
    <property type="project" value="UniProtKB-UniRule"/>
</dbReference>
<dbReference type="Proteomes" id="UP000019132">
    <property type="component" value="Unassembled WGS sequence"/>
</dbReference>
<evidence type="ECO:0000256" key="2">
    <source>
        <dbReference type="ARBA" id="ARBA00022664"/>
    </source>
</evidence>
<accession>K3X6T6</accession>
<dbReference type="EnsemblProtists" id="PYU1_T012935">
    <property type="protein sequence ID" value="PYU1_T012935"/>
    <property type="gene ID" value="PYU1_G012908"/>
</dbReference>
<evidence type="ECO:0000256" key="5">
    <source>
        <dbReference type="ARBA" id="ARBA00023242"/>
    </source>
</evidence>
<keyword evidence="5" id="KW-0539">Nucleus</keyword>
<dbReference type="PROSITE" id="PS50102">
    <property type="entry name" value="RRM"/>
    <property type="match status" value="1"/>
</dbReference>
<dbReference type="SMART" id="SM00360">
    <property type="entry name" value="RRM"/>
    <property type="match status" value="1"/>
</dbReference>
<reference evidence="10" key="1">
    <citation type="journal article" date="2010" name="Genome Biol.">
        <title>Genome sequence of the necrotrophic plant pathogen Pythium ultimum reveals original pathogenicity mechanisms and effector repertoire.</title>
        <authorList>
            <person name="Levesque C.A."/>
            <person name="Brouwer H."/>
            <person name="Cano L."/>
            <person name="Hamilton J.P."/>
            <person name="Holt C."/>
            <person name="Huitema E."/>
            <person name="Raffaele S."/>
            <person name="Robideau G.P."/>
            <person name="Thines M."/>
            <person name="Win J."/>
            <person name="Zerillo M.M."/>
            <person name="Beakes G.W."/>
            <person name="Boore J.L."/>
            <person name="Busam D."/>
            <person name="Dumas B."/>
            <person name="Ferriera S."/>
            <person name="Fuerstenberg S.I."/>
            <person name="Gachon C.M."/>
            <person name="Gaulin E."/>
            <person name="Govers F."/>
            <person name="Grenville-Briggs L."/>
            <person name="Horner N."/>
            <person name="Hostetler J."/>
            <person name="Jiang R.H."/>
            <person name="Johnson J."/>
            <person name="Krajaejun T."/>
            <person name="Lin H."/>
            <person name="Meijer H.J."/>
            <person name="Moore B."/>
            <person name="Morris P."/>
            <person name="Phuntmart V."/>
            <person name="Puiu D."/>
            <person name="Shetty J."/>
            <person name="Stajich J.E."/>
            <person name="Tripathy S."/>
            <person name="Wawra S."/>
            <person name="van West P."/>
            <person name="Whitty B.R."/>
            <person name="Coutinho P.M."/>
            <person name="Henrissat B."/>
            <person name="Martin F."/>
            <person name="Thomas P.D."/>
            <person name="Tyler B.M."/>
            <person name="De Vries R.P."/>
            <person name="Kamoun S."/>
            <person name="Yandell M."/>
            <person name="Tisserat N."/>
            <person name="Buell C.R."/>
        </authorList>
    </citation>
    <scope>NUCLEOTIDE SEQUENCE</scope>
    <source>
        <strain evidence="10">DAOM:BR144</strain>
    </source>
</reference>
<dbReference type="Pfam" id="PF00076">
    <property type="entry name" value="RRM_1"/>
    <property type="match status" value="1"/>
</dbReference>
<comment type="subcellular location">
    <subcellularLocation>
        <location evidence="1">Nucleus</location>
    </subcellularLocation>
</comment>
<evidence type="ECO:0000259" key="8">
    <source>
        <dbReference type="PROSITE" id="PS50102"/>
    </source>
</evidence>
<feature type="compositionally biased region" description="Basic and acidic residues" evidence="7">
    <location>
        <begin position="1"/>
        <end position="11"/>
    </location>
</feature>
<dbReference type="GO" id="GO:0000398">
    <property type="term" value="P:mRNA splicing, via spliceosome"/>
    <property type="evidence" value="ECO:0007669"/>
    <property type="project" value="TreeGrafter"/>
</dbReference>
<dbReference type="STRING" id="431595.K3X6T6"/>
<dbReference type="VEuPathDB" id="FungiDB:PYU1_G012908"/>
<organism evidence="9 10">
    <name type="scientific">Globisporangium ultimum (strain ATCC 200006 / CBS 805.95 / DAOM BR144)</name>
    <name type="common">Pythium ultimum</name>
    <dbReference type="NCBI Taxonomy" id="431595"/>
    <lineage>
        <taxon>Eukaryota</taxon>
        <taxon>Sar</taxon>
        <taxon>Stramenopiles</taxon>
        <taxon>Oomycota</taxon>
        <taxon>Peronosporomycetes</taxon>
        <taxon>Pythiales</taxon>
        <taxon>Pythiaceae</taxon>
        <taxon>Globisporangium</taxon>
    </lineage>
</organism>
<dbReference type="GO" id="GO:0005654">
    <property type="term" value="C:nucleoplasm"/>
    <property type="evidence" value="ECO:0007669"/>
    <property type="project" value="TreeGrafter"/>
</dbReference>
<keyword evidence="10" id="KW-1185">Reference proteome</keyword>
<dbReference type="InterPro" id="IPR034201">
    <property type="entry name" value="RNPS1_RRM"/>
</dbReference>
<keyword evidence="2" id="KW-0507">mRNA processing</keyword>
<feature type="region of interest" description="Disordered" evidence="7">
    <location>
        <begin position="1"/>
        <end position="37"/>
    </location>
</feature>
<evidence type="ECO:0000256" key="4">
    <source>
        <dbReference type="ARBA" id="ARBA00023187"/>
    </source>
</evidence>
<dbReference type="InterPro" id="IPR012677">
    <property type="entry name" value="Nucleotide-bd_a/b_plait_sf"/>
</dbReference>
<evidence type="ECO:0000256" key="7">
    <source>
        <dbReference type="SAM" id="MobiDB-lite"/>
    </source>
</evidence>
<keyword evidence="4" id="KW-0508">mRNA splicing</keyword>
<sequence>MDVDTTDDKPHANRSRSPSSKGTKSKVADGSMSPSKTYSLRVDNLTRNVNADHLSEIFGKFGAVVRVNLVRERGSKVPKGFAFVEFKSHEDAESAQDHMHDGWLDGKKVRVRFATEDDNRRSRSVEQRRDSNGNRDDGRKQSANGRRGGRDNNPRKRSFSPPRGRRSSFSPARNRSPGARSRQRAALRSVVAMAVGVAADRLSELEAAVQ</sequence>
<reference evidence="10" key="2">
    <citation type="submission" date="2010-04" db="EMBL/GenBank/DDBJ databases">
        <authorList>
            <person name="Buell R."/>
            <person name="Hamilton J."/>
            <person name="Hostetler J."/>
        </authorList>
    </citation>
    <scope>NUCLEOTIDE SEQUENCE [LARGE SCALE GENOMIC DNA]</scope>
    <source>
        <strain evidence="10">DAOM:BR144</strain>
    </source>
</reference>
<keyword evidence="3 6" id="KW-0694">RNA-binding</keyword>
<feature type="region of interest" description="Disordered" evidence="7">
    <location>
        <begin position="114"/>
        <end position="185"/>
    </location>
</feature>
<dbReference type="InParanoid" id="K3X6T6"/>
<dbReference type="GO" id="GO:0061574">
    <property type="term" value="C:ASAP complex"/>
    <property type="evidence" value="ECO:0007669"/>
    <property type="project" value="TreeGrafter"/>
</dbReference>
<dbReference type="GO" id="GO:0005737">
    <property type="term" value="C:cytoplasm"/>
    <property type="evidence" value="ECO:0007669"/>
    <property type="project" value="TreeGrafter"/>
</dbReference>
<proteinExistence type="predicted"/>
<dbReference type="Gene3D" id="3.30.70.330">
    <property type="match status" value="1"/>
</dbReference>
<dbReference type="InterPro" id="IPR035979">
    <property type="entry name" value="RBD_domain_sf"/>
</dbReference>
<dbReference type="InterPro" id="IPR000504">
    <property type="entry name" value="RRM_dom"/>
</dbReference>
<dbReference type="AlphaFoldDB" id="K3X6T6"/>
<dbReference type="eggNOG" id="KOG0118">
    <property type="taxonomic scope" value="Eukaryota"/>
</dbReference>
<dbReference type="PANTHER" id="PTHR15481">
    <property type="entry name" value="RIBONUCLEIC ACID BINDING PROTEIN S1"/>
    <property type="match status" value="1"/>
</dbReference>
<feature type="compositionally biased region" description="Basic residues" evidence="7">
    <location>
        <begin position="155"/>
        <end position="166"/>
    </location>
</feature>
<dbReference type="PANTHER" id="PTHR15481:SF0">
    <property type="entry name" value="LD23870P-RELATED"/>
    <property type="match status" value="1"/>
</dbReference>